<name>A0A158DHK0_9BURK</name>
<evidence type="ECO:0000313" key="2">
    <source>
        <dbReference type="Proteomes" id="UP000071859"/>
    </source>
</evidence>
<gene>
    <name evidence="1" type="ORF">AWB78_05200</name>
</gene>
<dbReference type="InterPro" id="IPR007445">
    <property type="entry name" value="PilO"/>
</dbReference>
<evidence type="ECO:0000313" key="1">
    <source>
        <dbReference type="EMBL" id="SAK94112.1"/>
    </source>
</evidence>
<dbReference type="InterPro" id="IPR014717">
    <property type="entry name" value="Transl_elong_EF1B/ribsomal_bS6"/>
</dbReference>
<organism evidence="1 2">
    <name type="scientific">Caballeronia calidae</name>
    <dbReference type="NCBI Taxonomy" id="1777139"/>
    <lineage>
        <taxon>Bacteria</taxon>
        <taxon>Pseudomonadati</taxon>
        <taxon>Pseudomonadota</taxon>
        <taxon>Betaproteobacteria</taxon>
        <taxon>Burkholderiales</taxon>
        <taxon>Burkholderiaceae</taxon>
        <taxon>Caballeronia</taxon>
    </lineage>
</organism>
<dbReference type="EMBL" id="FCOX02000032">
    <property type="protein sequence ID" value="SAK94112.1"/>
    <property type="molecule type" value="Genomic_DNA"/>
</dbReference>
<comment type="caution">
    <text evidence="1">The sequence shown here is derived from an EMBL/GenBank/DDBJ whole genome shotgun (WGS) entry which is preliminary data.</text>
</comment>
<dbReference type="Pfam" id="PF04350">
    <property type="entry name" value="PilO"/>
    <property type="match status" value="1"/>
</dbReference>
<keyword evidence="2" id="KW-1185">Reference proteome</keyword>
<proteinExistence type="predicted"/>
<dbReference type="Gene3D" id="3.30.70.60">
    <property type="match status" value="1"/>
</dbReference>
<accession>A0A158DHK0</accession>
<sequence>MAATQAKSLQAGRMIAELPDLRARAASGRLSPERWSAADALRAVADLAAQNGLRVAGIEPVAAKGGDPKTREPIPERALKLRADGTFAEMQRFLAALAGLPRLVVPENVQIKRQAGGLAIEATLRIFETLPAVAPAAAPRANAFIVDPFGSPDAAAQGGDMLLVGTFVGRHRAMALLQSGRDVDAFTPGQKIGDERLGRVMPRVVEFARNDGYSRKLTFAEDRP</sequence>
<dbReference type="AlphaFoldDB" id="A0A158DHK0"/>
<protein>
    <submittedName>
        <fullName evidence="1">Pilus assembly protein, PilO</fullName>
    </submittedName>
</protein>
<reference evidence="1" key="1">
    <citation type="submission" date="2016-01" db="EMBL/GenBank/DDBJ databases">
        <authorList>
            <person name="Peeters C."/>
        </authorList>
    </citation>
    <scope>NUCLEOTIDE SEQUENCE</scope>
    <source>
        <strain evidence="1">LMG 29321</strain>
    </source>
</reference>
<dbReference type="GO" id="GO:0043107">
    <property type="term" value="P:type IV pilus-dependent motility"/>
    <property type="evidence" value="ECO:0007669"/>
    <property type="project" value="InterPro"/>
</dbReference>
<dbReference type="Proteomes" id="UP000071859">
    <property type="component" value="Unassembled WGS sequence"/>
</dbReference>
<dbReference type="GO" id="GO:0043683">
    <property type="term" value="P:type IV pilus assembly"/>
    <property type="evidence" value="ECO:0007669"/>
    <property type="project" value="InterPro"/>
</dbReference>